<keyword evidence="2" id="KW-1185">Reference proteome</keyword>
<sequence>MNVGLGCVNVGFGCLDVGFGCRSVRFGLGGGEVEGGVDGTVV</sequence>
<name>A0ABS4PSS6_9PSEU</name>
<dbReference type="Proteomes" id="UP000741013">
    <property type="component" value="Unassembled WGS sequence"/>
</dbReference>
<organism evidence="1 2">
    <name type="scientific">Amycolatopsis magusensis</name>
    <dbReference type="NCBI Taxonomy" id="882444"/>
    <lineage>
        <taxon>Bacteria</taxon>
        <taxon>Bacillati</taxon>
        <taxon>Actinomycetota</taxon>
        <taxon>Actinomycetes</taxon>
        <taxon>Pseudonocardiales</taxon>
        <taxon>Pseudonocardiaceae</taxon>
        <taxon>Amycolatopsis</taxon>
    </lineage>
</organism>
<gene>
    <name evidence="1" type="ORF">JOM49_004000</name>
</gene>
<dbReference type="EMBL" id="JAGGMS010000001">
    <property type="protein sequence ID" value="MBP2182474.1"/>
    <property type="molecule type" value="Genomic_DNA"/>
</dbReference>
<evidence type="ECO:0000313" key="2">
    <source>
        <dbReference type="Proteomes" id="UP000741013"/>
    </source>
</evidence>
<protein>
    <submittedName>
        <fullName evidence="1">Uncharacterized protein</fullName>
    </submittedName>
</protein>
<proteinExistence type="predicted"/>
<accession>A0ABS4PSS6</accession>
<comment type="caution">
    <text evidence="1">The sequence shown here is derived from an EMBL/GenBank/DDBJ whole genome shotgun (WGS) entry which is preliminary data.</text>
</comment>
<evidence type="ECO:0000313" key="1">
    <source>
        <dbReference type="EMBL" id="MBP2182474.1"/>
    </source>
</evidence>
<reference evidence="1 2" key="1">
    <citation type="submission" date="2021-03" db="EMBL/GenBank/DDBJ databases">
        <title>Sequencing the genomes of 1000 actinobacteria strains.</title>
        <authorList>
            <person name="Klenk H.-P."/>
        </authorList>
    </citation>
    <scope>NUCLEOTIDE SEQUENCE [LARGE SCALE GENOMIC DNA]</scope>
    <source>
        <strain evidence="1 2">DSM 45510</strain>
    </source>
</reference>